<dbReference type="AlphaFoldDB" id="A0AAV3P3B5"/>
<dbReference type="Proteomes" id="UP001454036">
    <property type="component" value="Unassembled WGS sequence"/>
</dbReference>
<gene>
    <name evidence="3" type="ORF">LIER_04937</name>
</gene>
<name>A0AAV3P3B5_LITER</name>
<accession>A0AAV3P3B5</accession>
<keyword evidence="4" id="KW-1185">Reference proteome</keyword>
<feature type="compositionally biased region" description="Basic and acidic residues" evidence="2">
    <location>
        <begin position="47"/>
        <end position="56"/>
    </location>
</feature>
<keyword evidence="1" id="KW-0175">Coiled coil</keyword>
<reference evidence="3 4" key="1">
    <citation type="submission" date="2024-01" db="EMBL/GenBank/DDBJ databases">
        <title>The complete chloroplast genome sequence of Lithospermum erythrorhizon: insights into the phylogenetic relationship among Boraginaceae species and the maternal lineages of purple gromwells.</title>
        <authorList>
            <person name="Okada T."/>
            <person name="Watanabe K."/>
        </authorList>
    </citation>
    <scope>NUCLEOTIDE SEQUENCE [LARGE SCALE GENOMIC DNA]</scope>
</reference>
<organism evidence="3 4">
    <name type="scientific">Lithospermum erythrorhizon</name>
    <name type="common">Purple gromwell</name>
    <name type="synonym">Lithospermum officinale var. erythrorhizon</name>
    <dbReference type="NCBI Taxonomy" id="34254"/>
    <lineage>
        <taxon>Eukaryota</taxon>
        <taxon>Viridiplantae</taxon>
        <taxon>Streptophyta</taxon>
        <taxon>Embryophyta</taxon>
        <taxon>Tracheophyta</taxon>
        <taxon>Spermatophyta</taxon>
        <taxon>Magnoliopsida</taxon>
        <taxon>eudicotyledons</taxon>
        <taxon>Gunneridae</taxon>
        <taxon>Pentapetalae</taxon>
        <taxon>asterids</taxon>
        <taxon>lamiids</taxon>
        <taxon>Boraginales</taxon>
        <taxon>Boraginaceae</taxon>
        <taxon>Boraginoideae</taxon>
        <taxon>Lithospermeae</taxon>
        <taxon>Lithospermum</taxon>
    </lineage>
</organism>
<protein>
    <submittedName>
        <fullName evidence="3">Uncharacterized protein</fullName>
    </submittedName>
</protein>
<comment type="caution">
    <text evidence="3">The sequence shown here is derived from an EMBL/GenBank/DDBJ whole genome shotgun (WGS) entry which is preliminary data.</text>
</comment>
<evidence type="ECO:0000256" key="1">
    <source>
        <dbReference type="SAM" id="Coils"/>
    </source>
</evidence>
<feature type="coiled-coil region" evidence="1">
    <location>
        <begin position="143"/>
        <end position="177"/>
    </location>
</feature>
<feature type="region of interest" description="Disordered" evidence="2">
    <location>
        <begin position="1"/>
        <end position="56"/>
    </location>
</feature>
<evidence type="ECO:0000256" key="2">
    <source>
        <dbReference type="SAM" id="MobiDB-lite"/>
    </source>
</evidence>
<sequence>MIGERRPLFPKSKVIKKTSEGSRTQLEKDASPGTTTTSTSNTVKRPAPTEERPRLLRDQNELTPLICPRTYPLLLLLPNLKRLLRVPTQIPSFKRGLRPFKLLDLWFWSGSRRTLTSSVDRYLIKLKTANALDDARAAACEKERAFQLQVKEFKEDNEKLKDAADLATKEKREAQTQTLVQLLQDQAKRKPLEAEQKVKDAEEALPRTIERVICDYQRFEDFRMELGNEAAYCLCRFTKTYKDNNPAIVANYEDFIQGYDQACFAPLNLSAPLTPDEEE</sequence>
<proteinExistence type="predicted"/>
<dbReference type="EMBL" id="BAABME010000655">
    <property type="protein sequence ID" value="GAA0144507.1"/>
    <property type="molecule type" value="Genomic_DNA"/>
</dbReference>
<feature type="compositionally biased region" description="Basic and acidic residues" evidence="2">
    <location>
        <begin position="17"/>
        <end position="30"/>
    </location>
</feature>
<evidence type="ECO:0000313" key="3">
    <source>
        <dbReference type="EMBL" id="GAA0144507.1"/>
    </source>
</evidence>
<evidence type="ECO:0000313" key="4">
    <source>
        <dbReference type="Proteomes" id="UP001454036"/>
    </source>
</evidence>